<dbReference type="VEuPathDB" id="FungiDB:CXQ85_004344"/>
<name>A0A2V1ATJ8_9ASCO</name>
<feature type="compositionally biased region" description="Basic and acidic residues" evidence="1">
    <location>
        <begin position="43"/>
        <end position="56"/>
    </location>
</feature>
<dbReference type="OrthoDB" id="10299341at2759"/>
<feature type="compositionally biased region" description="Acidic residues" evidence="1">
    <location>
        <begin position="275"/>
        <end position="286"/>
    </location>
</feature>
<evidence type="ECO:0000256" key="1">
    <source>
        <dbReference type="SAM" id="MobiDB-lite"/>
    </source>
</evidence>
<proteinExistence type="predicted"/>
<dbReference type="AlphaFoldDB" id="A0A2V1ATJ8"/>
<feature type="region of interest" description="Disordered" evidence="1">
    <location>
        <begin position="267"/>
        <end position="293"/>
    </location>
</feature>
<feature type="region of interest" description="Disordered" evidence="1">
    <location>
        <begin position="151"/>
        <end position="207"/>
    </location>
</feature>
<feature type="compositionally biased region" description="Polar residues" evidence="1">
    <location>
        <begin position="191"/>
        <end position="202"/>
    </location>
</feature>
<feature type="region of interest" description="Disordered" evidence="1">
    <location>
        <begin position="1"/>
        <end position="63"/>
    </location>
</feature>
<dbReference type="RefSeq" id="XP_025341776.1">
    <property type="nucleotide sequence ID" value="XM_025487968.1"/>
</dbReference>
<accession>A0A2V1ATJ8</accession>
<evidence type="ECO:0000313" key="3">
    <source>
        <dbReference type="Proteomes" id="UP000244309"/>
    </source>
</evidence>
<feature type="compositionally biased region" description="Basic and acidic residues" evidence="1">
    <location>
        <begin position="17"/>
        <end position="30"/>
    </location>
</feature>
<dbReference type="Proteomes" id="UP000244309">
    <property type="component" value="Unassembled WGS sequence"/>
</dbReference>
<protein>
    <submittedName>
        <fullName evidence="2">Uncharacterized protein</fullName>
    </submittedName>
</protein>
<organism evidence="2 3">
    <name type="scientific">Candidozyma haemuli</name>
    <dbReference type="NCBI Taxonomy" id="45357"/>
    <lineage>
        <taxon>Eukaryota</taxon>
        <taxon>Fungi</taxon>
        <taxon>Dikarya</taxon>
        <taxon>Ascomycota</taxon>
        <taxon>Saccharomycotina</taxon>
        <taxon>Pichiomycetes</taxon>
        <taxon>Metschnikowiaceae</taxon>
        <taxon>Candidozyma</taxon>
    </lineage>
</organism>
<evidence type="ECO:0000313" key="2">
    <source>
        <dbReference type="EMBL" id="PVH20836.1"/>
    </source>
</evidence>
<dbReference type="EMBL" id="PKFO01000004">
    <property type="protein sequence ID" value="PVH20836.1"/>
    <property type="molecule type" value="Genomic_DNA"/>
</dbReference>
<keyword evidence="3" id="KW-1185">Reference proteome</keyword>
<gene>
    <name evidence="2" type="ORF">CXQ85_004344</name>
</gene>
<reference evidence="2 3" key="1">
    <citation type="submission" date="2017-12" db="EMBL/GenBank/DDBJ databases">
        <title>Genome Sequence of a Multidrug-Resistant Candida haemulonii Isolate from a Patient with Chronic Leg Ulcers in Israel.</title>
        <authorList>
            <person name="Chow N.A."/>
            <person name="Gade L."/>
            <person name="Batra D."/>
            <person name="Rowe L.A."/>
            <person name="Ben-Ami R."/>
            <person name="Loparev V.N."/>
            <person name="Litvintseva A.P."/>
        </authorList>
    </citation>
    <scope>NUCLEOTIDE SEQUENCE [LARGE SCALE GENOMIC DNA]</scope>
    <source>
        <strain evidence="2 3">B11899</strain>
    </source>
</reference>
<sequence length="440" mass="49273">MGREEDQGPLPTPTSPEFEREGGRRVEVVGKLDQMGGSEESVEEHQEQHVHPRTPEEEQSFGEESLYLSAISSYGAGSAYGEGFSSSILSTIDESSGELGDISSYRIYEEEEGSVQEEGLELSFSEEAIPEEEHVFFALGDATTEDLEDVVPEGDYEDSGSEEVSDDEEEEEQEEEVFPEVDSEDEKDDNTSTTEQGNASSQRDPEEYANERIDLIEALMEPPPPHIDDIHRAWVDRTEAEALELSITFNNSGGINVFELSDLVTESSSGNSSDEAYDGPMEDILSETEPSHSTHSEIPHSIYYLQQFGRLLAFLDWLFQGIWKSWLMLILRSLIKKIHMKEHLANLGSTARRYHSNIKTFVDVCVGTVGLALPQLNTFALWLINKDKPIMGLRGVRATPSKLRLRTPASVLLGTTKDGFLRNMASRARLLRERGAREWK</sequence>
<dbReference type="GeneID" id="37009674"/>
<feature type="compositionally biased region" description="Acidic residues" evidence="1">
    <location>
        <begin position="151"/>
        <end position="188"/>
    </location>
</feature>
<comment type="caution">
    <text evidence="2">The sequence shown here is derived from an EMBL/GenBank/DDBJ whole genome shotgun (WGS) entry which is preliminary data.</text>
</comment>